<dbReference type="EMBL" id="CP060723">
    <property type="protein sequence ID" value="QNN41840.1"/>
    <property type="molecule type" value="Genomic_DNA"/>
</dbReference>
<feature type="domain" description="Aminotransferase class I/classII large" evidence="5">
    <location>
        <begin position="54"/>
        <end position="344"/>
    </location>
</feature>
<keyword evidence="4" id="KW-0663">Pyridoxal phosphate</keyword>
<proteinExistence type="inferred from homology"/>
<name>A0A7G9QER5_9SPHI</name>
<protein>
    <submittedName>
        <fullName evidence="6">Aminotransferase class I/II-fold pyridoxal phosphate-dependent enzyme</fullName>
    </submittedName>
</protein>
<dbReference type="Gene3D" id="3.90.1150.10">
    <property type="entry name" value="Aspartate Aminotransferase, domain 1"/>
    <property type="match status" value="1"/>
</dbReference>
<keyword evidence="6" id="KW-0032">Aminotransferase</keyword>
<keyword evidence="7" id="KW-1185">Reference proteome</keyword>
<dbReference type="Pfam" id="PF00155">
    <property type="entry name" value="Aminotran_1_2"/>
    <property type="match status" value="1"/>
</dbReference>
<organism evidence="6 7">
    <name type="scientific">Pedobacter roseus</name>
    <dbReference type="NCBI Taxonomy" id="336820"/>
    <lineage>
        <taxon>Bacteria</taxon>
        <taxon>Pseudomonadati</taxon>
        <taxon>Bacteroidota</taxon>
        <taxon>Sphingobacteriia</taxon>
        <taxon>Sphingobacteriales</taxon>
        <taxon>Sphingobacteriaceae</taxon>
        <taxon>Pedobacter</taxon>
    </lineage>
</organism>
<gene>
    <name evidence="6" type="ORF">H9L23_22510</name>
</gene>
<dbReference type="SUPFAM" id="SSF53383">
    <property type="entry name" value="PLP-dependent transferases"/>
    <property type="match status" value="1"/>
</dbReference>
<dbReference type="Gene3D" id="3.40.640.10">
    <property type="entry name" value="Type I PLP-dependent aspartate aminotransferase-like (Major domain)"/>
    <property type="match status" value="1"/>
</dbReference>
<dbReference type="GO" id="GO:0008483">
    <property type="term" value="F:transaminase activity"/>
    <property type="evidence" value="ECO:0007669"/>
    <property type="project" value="UniProtKB-KW"/>
</dbReference>
<accession>A0A7G9QER5</accession>
<dbReference type="AlphaFoldDB" id="A0A7G9QER5"/>
<evidence type="ECO:0000259" key="5">
    <source>
        <dbReference type="Pfam" id="PF00155"/>
    </source>
</evidence>
<dbReference type="PANTHER" id="PTHR13693">
    <property type="entry name" value="CLASS II AMINOTRANSFERASE/8-AMINO-7-OXONONANOATE SYNTHASE"/>
    <property type="match status" value="1"/>
</dbReference>
<dbReference type="InterPro" id="IPR015424">
    <property type="entry name" value="PyrdxlP-dep_Trfase"/>
</dbReference>
<keyword evidence="3 6" id="KW-0808">Transferase</keyword>
<evidence type="ECO:0000313" key="6">
    <source>
        <dbReference type="EMBL" id="QNN41840.1"/>
    </source>
</evidence>
<evidence type="ECO:0000256" key="4">
    <source>
        <dbReference type="ARBA" id="ARBA00022898"/>
    </source>
</evidence>
<evidence type="ECO:0000313" key="7">
    <source>
        <dbReference type="Proteomes" id="UP000515806"/>
    </source>
</evidence>
<evidence type="ECO:0000256" key="1">
    <source>
        <dbReference type="ARBA" id="ARBA00001933"/>
    </source>
</evidence>
<dbReference type="InterPro" id="IPR004839">
    <property type="entry name" value="Aminotransferase_I/II_large"/>
</dbReference>
<evidence type="ECO:0000256" key="3">
    <source>
        <dbReference type="ARBA" id="ARBA00022679"/>
    </source>
</evidence>
<dbReference type="RefSeq" id="WP_187592415.1">
    <property type="nucleotide sequence ID" value="NZ_CP060723.1"/>
</dbReference>
<sequence>MPDFKSIDKPFSNKINIDGTSYLYFGGTAYLGIPQNQDFIDLYIEGVKKFGLNNGTSRTNNIQLGIYDEAEKVAAARYGTEAALITSSGYLAAQLTVKALSALGKVIYAPATHPALWLTDQPANQQTFNNWKKETINLINTSGEKKWVLISNSMNNLFPEIYDFNFLTEIQAEKEIILIVDDSHGIGINNNGIGAFINLPLKANIERVVVASMAKALGVDAGLVLGSNAIIEKLKNSNIFVGASPPSAASLFAFIHGEYIYREALKKLHENVALLTANLNTTWAFESGFPAFLSQDATLVDDLLKKNILISSFPYPKPESEPINRIVLSSWHEKEDIEKLIAAINF</sequence>
<dbReference type="KEGG" id="proe:H9L23_22510"/>
<evidence type="ECO:0000256" key="2">
    <source>
        <dbReference type="ARBA" id="ARBA00010008"/>
    </source>
</evidence>
<dbReference type="InterPro" id="IPR015422">
    <property type="entry name" value="PyrdxlP-dep_Trfase_small"/>
</dbReference>
<comment type="similarity">
    <text evidence="2">Belongs to the class-II pyridoxal-phosphate-dependent aminotransferase family. BioF subfamily.</text>
</comment>
<dbReference type="GO" id="GO:0030170">
    <property type="term" value="F:pyridoxal phosphate binding"/>
    <property type="evidence" value="ECO:0007669"/>
    <property type="project" value="InterPro"/>
</dbReference>
<dbReference type="Proteomes" id="UP000515806">
    <property type="component" value="Chromosome"/>
</dbReference>
<dbReference type="InterPro" id="IPR015421">
    <property type="entry name" value="PyrdxlP-dep_Trfase_major"/>
</dbReference>
<dbReference type="PANTHER" id="PTHR13693:SF77">
    <property type="entry name" value="8-AMINO-7-OXONONANOATE SYNTHASE"/>
    <property type="match status" value="1"/>
</dbReference>
<reference evidence="6 7" key="1">
    <citation type="submission" date="2020-08" db="EMBL/GenBank/DDBJ databases">
        <title>Genome sequence of Pedobacter roseus KACC 11594T.</title>
        <authorList>
            <person name="Hyun D.-W."/>
            <person name="Bae J.-W."/>
        </authorList>
    </citation>
    <scope>NUCLEOTIDE SEQUENCE [LARGE SCALE GENOMIC DNA]</scope>
    <source>
        <strain evidence="6 7">KACC 11594</strain>
    </source>
</reference>
<dbReference type="InterPro" id="IPR050087">
    <property type="entry name" value="AON_synthase_class-II"/>
</dbReference>
<comment type="cofactor">
    <cofactor evidence="1">
        <name>pyridoxal 5'-phosphate</name>
        <dbReference type="ChEBI" id="CHEBI:597326"/>
    </cofactor>
</comment>